<accession>A0AA48HKM6</accession>
<dbReference type="Gene3D" id="3.40.630.40">
    <property type="entry name" value="Zn-dependent exopeptidases"/>
    <property type="match status" value="1"/>
</dbReference>
<dbReference type="PANTHER" id="PTHR30404">
    <property type="entry name" value="N-ACETYLMURAMOYL-L-ALANINE AMIDASE"/>
    <property type="match status" value="1"/>
</dbReference>
<keyword evidence="3" id="KW-0378">Hydrolase</keyword>
<evidence type="ECO:0000256" key="3">
    <source>
        <dbReference type="ARBA" id="ARBA00022801"/>
    </source>
</evidence>
<evidence type="ECO:0000313" key="7">
    <source>
        <dbReference type="Proteomes" id="UP001330184"/>
    </source>
</evidence>
<gene>
    <name evidence="6" type="ORF">MACH07_22670</name>
</gene>
<comment type="catalytic activity">
    <reaction evidence="1">
        <text>Hydrolyzes the link between N-acetylmuramoyl residues and L-amino acid residues in certain cell-wall glycopeptides.</text>
        <dbReference type="EC" id="3.5.1.28"/>
    </reaction>
</comment>
<evidence type="ECO:0000313" key="6">
    <source>
        <dbReference type="EMBL" id="BDW93435.1"/>
    </source>
</evidence>
<reference evidence="6 7" key="1">
    <citation type="submission" date="2023-01" db="EMBL/GenBank/DDBJ databases">
        <title>Complete genome sequence of Muricauda aquimarina strain IFOP_LL357.</title>
        <authorList>
            <person name="Gajardo G."/>
            <person name="Ueki S."/>
            <person name="Maruyama F."/>
        </authorList>
    </citation>
    <scope>NUCLEOTIDE SEQUENCE [LARGE SCALE GENOMIC DNA]</scope>
    <source>
        <strain evidence="6 7">IFOP_LL357</strain>
    </source>
</reference>
<dbReference type="InterPro" id="IPR002508">
    <property type="entry name" value="MurNAc-LAA_cat"/>
</dbReference>
<evidence type="ECO:0000256" key="4">
    <source>
        <dbReference type="SAM" id="Phobius"/>
    </source>
</evidence>
<dbReference type="SMART" id="SM00646">
    <property type="entry name" value="Ami_3"/>
    <property type="match status" value="1"/>
</dbReference>
<protein>
    <recommendedName>
        <fullName evidence="2">N-acetylmuramoyl-L-alanine amidase</fullName>
        <ecNumber evidence="2">3.5.1.28</ecNumber>
    </recommendedName>
</protein>
<sequence length="191" mass="20998">MCFVFGQKKVVVIDPGHGGIDSGAVGVNGIYEKDVVLNVAKAILKLNKSFFGNELDIYLTRYNDTLISLSDRSRLAKSLNVDVFVSLHCNASPNNSRGMEVYVHHSKNKTSITLGVSILNESTQKLGIENRGVKFANFQVLRESISYCPSVLVEMGFMTNTEEADYFLKHASIRAMALAVLIGVIMYLNTG</sequence>
<keyword evidence="4" id="KW-0812">Transmembrane</keyword>
<evidence type="ECO:0000256" key="1">
    <source>
        <dbReference type="ARBA" id="ARBA00001561"/>
    </source>
</evidence>
<dbReference type="CDD" id="cd02696">
    <property type="entry name" value="MurNAc-LAA"/>
    <property type="match status" value="1"/>
</dbReference>
<dbReference type="InterPro" id="IPR050695">
    <property type="entry name" value="N-acetylmuramoyl_amidase_3"/>
</dbReference>
<dbReference type="EC" id="3.5.1.28" evidence="2"/>
<keyword evidence="4" id="KW-0472">Membrane</keyword>
<dbReference type="Pfam" id="PF01520">
    <property type="entry name" value="Amidase_3"/>
    <property type="match status" value="1"/>
</dbReference>
<dbReference type="Proteomes" id="UP001330184">
    <property type="component" value="Chromosome"/>
</dbReference>
<dbReference type="GO" id="GO:0030288">
    <property type="term" value="C:outer membrane-bounded periplasmic space"/>
    <property type="evidence" value="ECO:0007669"/>
    <property type="project" value="TreeGrafter"/>
</dbReference>
<dbReference type="PANTHER" id="PTHR30404:SF0">
    <property type="entry name" value="N-ACETYLMURAMOYL-L-ALANINE AMIDASE AMIC"/>
    <property type="match status" value="1"/>
</dbReference>
<keyword evidence="7" id="KW-1185">Reference proteome</keyword>
<name>A0AA48HKM6_9FLAO</name>
<organism evidence="6 7">
    <name type="scientific">Flagellimonas marinaquae</name>
    <dbReference type="NCBI Taxonomy" id="254955"/>
    <lineage>
        <taxon>Bacteria</taxon>
        <taxon>Pseudomonadati</taxon>
        <taxon>Bacteroidota</taxon>
        <taxon>Flavobacteriia</taxon>
        <taxon>Flavobacteriales</taxon>
        <taxon>Flavobacteriaceae</taxon>
        <taxon>Flagellimonas</taxon>
    </lineage>
</organism>
<proteinExistence type="predicted"/>
<evidence type="ECO:0000259" key="5">
    <source>
        <dbReference type="SMART" id="SM00646"/>
    </source>
</evidence>
<feature type="transmembrane region" description="Helical" evidence="4">
    <location>
        <begin position="171"/>
        <end position="188"/>
    </location>
</feature>
<dbReference type="GO" id="GO:0008745">
    <property type="term" value="F:N-acetylmuramoyl-L-alanine amidase activity"/>
    <property type="evidence" value="ECO:0007669"/>
    <property type="project" value="UniProtKB-EC"/>
</dbReference>
<dbReference type="GO" id="GO:0009253">
    <property type="term" value="P:peptidoglycan catabolic process"/>
    <property type="evidence" value="ECO:0007669"/>
    <property type="project" value="InterPro"/>
</dbReference>
<keyword evidence="4" id="KW-1133">Transmembrane helix</keyword>
<dbReference type="SUPFAM" id="SSF53187">
    <property type="entry name" value="Zn-dependent exopeptidases"/>
    <property type="match status" value="1"/>
</dbReference>
<feature type="domain" description="MurNAc-LAA" evidence="5">
    <location>
        <begin position="73"/>
        <end position="185"/>
    </location>
</feature>
<dbReference type="EMBL" id="AP027268">
    <property type="protein sequence ID" value="BDW93435.1"/>
    <property type="molecule type" value="Genomic_DNA"/>
</dbReference>
<evidence type="ECO:0000256" key="2">
    <source>
        <dbReference type="ARBA" id="ARBA00011901"/>
    </source>
</evidence>
<dbReference type="AlphaFoldDB" id="A0AA48HKM6"/>